<feature type="transmembrane region" description="Helical" evidence="1">
    <location>
        <begin position="47"/>
        <end position="66"/>
    </location>
</feature>
<evidence type="ECO:0000256" key="1">
    <source>
        <dbReference type="SAM" id="Phobius"/>
    </source>
</evidence>
<accession>A0A7W9H585</accession>
<feature type="transmembrane region" description="Helical" evidence="1">
    <location>
        <begin position="125"/>
        <end position="145"/>
    </location>
</feature>
<sequence>MTEGVFRQTSYPKMRTGGQIRKSGMELATAVLLGLGNVPSFHPRGGLTLTHFIVLVGLPVFLPVAWRLRTARWLFVLLLVWALGIVITSLITGDRLFNVCLALSYPCTIALSFFGAVWAFCQGSAVARTFVCSLITGLIAANVLYKAPSYHVDPWKYALGPVITMCCILLAAALLSRGHFTVAVLVTSAICLFNLLSGFRSLFLVTCVSFLVTVLTGLTGRPPGRRRWSRCVWVGIVLSCLLVALYSVYGQLASDGTLGREQQIKWSRQADSEGGAVIGARPEIAGSLALVAESPVIGRGVKPHVSAHSRSVFFRAWRAVNGGVEGPHERYYYFGKGLLIHSILFQRWLETGILAVPGLVFPVGLLGAAVLTSISASSRSSILVFSFLLSLLLWDLLFSPWSRLHGVYFGTSAAAAAVYLKTRTNWWPIGTVGRRAVEEDRLSRQR</sequence>
<dbReference type="EMBL" id="JACHNE010000001">
    <property type="protein sequence ID" value="MBB5795594.1"/>
    <property type="molecule type" value="Genomic_DNA"/>
</dbReference>
<dbReference type="Proteomes" id="UP000590647">
    <property type="component" value="Unassembled WGS sequence"/>
</dbReference>
<name>A0A7W9H585_9ACTN</name>
<feature type="transmembrane region" description="Helical" evidence="1">
    <location>
        <begin position="157"/>
        <end position="175"/>
    </location>
</feature>
<keyword evidence="1" id="KW-1133">Transmembrane helix</keyword>
<feature type="transmembrane region" description="Helical" evidence="1">
    <location>
        <begin position="231"/>
        <end position="249"/>
    </location>
</feature>
<comment type="caution">
    <text evidence="2">The sequence shown here is derived from an EMBL/GenBank/DDBJ whole genome shotgun (WGS) entry which is preliminary data.</text>
</comment>
<keyword evidence="1" id="KW-0472">Membrane</keyword>
<evidence type="ECO:0000313" key="3">
    <source>
        <dbReference type="Proteomes" id="UP000590647"/>
    </source>
</evidence>
<feature type="transmembrane region" description="Helical" evidence="1">
    <location>
        <begin position="96"/>
        <end position="118"/>
    </location>
</feature>
<reference evidence="2 3" key="1">
    <citation type="submission" date="2020-08" db="EMBL/GenBank/DDBJ databases">
        <title>Sequencing the genomes of 1000 actinobacteria strains.</title>
        <authorList>
            <person name="Klenk H.-P."/>
        </authorList>
    </citation>
    <scope>NUCLEOTIDE SEQUENCE [LARGE SCALE GENOMIC DNA]</scope>
    <source>
        <strain evidence="2 3">DSM 40084</strain>
    </source>
</reference>
<feature type="transmembrane region" description="Helical" evidence="1">
    <location>
        <begin position="381"/>
        <end position="398"/>
    </location>
</feature>
<gene>
    <name evidence="2" type="ORF">HDA41_003558</name>
</gene>
<feature type="transmembrane region" description="Helical" evidence="1">
    <location>
        <begin position="73"/>
        <end position="90"/>
    </location>
</feature>
<organism evidence="2 3">
    <name type="scientific">Streptomyces caelestis</name>
    <dbReference type="NCBI Taxonomy" id="36816"/>
    <lineage>
        <taxon>Bacteria</taxon>
        <taxon>Bacillati</taxon>
        <taxon>Actinomycetota</taxon>
        <taxon>Actinomycetes</taxon>
        <taxon>Kitasatosporales</taxon>
        <taxon>Streptomycetaceae</taxon>
        <taxon>Streptomyces</taxon>
    </lineage>
</organism>
<proteinExistence type="predicted"/>
<evidence type="ECO:0000313" key="2">
    <source>
        <dbReference type="EMBL" id="MBB5795594.1"/>
    </source>
</evidence>
<protein>
    <submittedName>
        <fullName evidence="2">Uncharacterized protein</fullName>
    </submittedName>
</protein>
<dbReference type="RefSeq" id="WP_358980636.1">
    <property type="nucleotide sequence ID" value="NZ_JBEZUX010000011.1"/>
</dbReference>
<keyword evidence="3" id="KW-1185">Reference proteome</keyword>
<feature type="transmembrane region" description="Helical" evidence="1">
    <location>
        <begin position="202"/>
        <end position="219"/>
    </location>
</feature>
<dbReference type="AlphaFoldDB" id="A0A7W9H585"/>
<feature type="transmembrane region" description="Helical" evidence="1">
    <location>
        <begin position="352"/>
        <end position="374"/>
    </location>
</feature>
<keyword evidence="1" id="KW-0812">Transmembrane</keyword>